<dbReference type="EMBL" id="HBFS01005007">
    <property type="protein sequence ID" value="CAD8910168.1"/>
    <property type="molecule type" value="Transcribed_RNA"/>
</dbReference>
<sequence length="454" mass="47884">MSAQTQHQVSEFLADRHPFMPEERSERLEVCRAYGRRGIVKLVEVLFEADYSDDEKCGALALIYGLLSTQELKVEAIDAETVEAATALLADAGSSPNTRANAGFVLASLALIMRGRDRLAAADSIGVIADACLDKNPGVAVAAAAAMANVAKFRDGWATVVGVTKAVPSLVKAMPTNPAVVGAIVPLTGLFFEGTDVVLRAGAMSRLVKLLREAETTLDKKCALQALRNLANNDEGKDKAIQHGGIEAVVERLGDEDADVRQLAAGALLTLCVALEAKQLFMDCGMEAVDAMCALLRDDAEHVRNNATAAIRCLSELPVAKAAFVRGLVHDLDLVQSVFGSSAAGPMCELLAVRNADVRASASAAMAAFCATEAGANDVVNALHVVKRLTTVLADKSAEFKTHRAAAEALRVLCTKYEDARKVFAHLATTGDLAAGVRPQMVSFPALSGFVVKK</sequence>
<dbReference type="InterPro" id="IPR016024">
    <property type="entry name" value="ARM-type_fold"/>
</dbReference>
<dbReference type="SMART" id="SM00185">
    <property type="entry name" value="ARM"/>
    <property type="match status" value="5"/>
</dbReference>
<evidence type="ECO:0008006" key="3">
    <source>
        <dbReference type="Google" id="ProtNLM"/>
    </source>
</evidence>
<dbReference type="AlphaFoldDB" id="A0A7S1C758"/>
<evidence type="ECO:0000313" key="2">
    <source>
        <dbReference type="EMBL" id="CAD8910168.1"/>
    </source>
</evidence>
<evidence type="ECO:0000256" key="1">
    <source>
        <dbReference type="PROSITE-ProRule" id="PRU00259"/>
    </source>
</evidence>
<dbReference type="InterPro" id="IPR011989">
    <property type="entry name" value="ARM-like"/>
</dbReference>
<dbReference type="Gene3D" id="1.25.10.10">
    <property type="entry name" value="Leucine-rich Repeat Variant"/>
    <property type="match status" value="3"/>
</dbReference>
<dbReference type="PANTHER" id="PTHR46241:SF1">
    <property type="entry name" value="OUTER DYNEIN ARM-DOCKING COMPLEX SUBUNIT 2"/>
    <property type="match status" value="1"/>
</dbReference>
<organism evidence="2">
    <name type="scientific">Bicosoecida sp. CB-2014</name>
    <dbReference type="NCBI Taxonomy" id="1486930"/>
    <lineage>
        <taxon>Eukaryota</taxon>
        <taxon>Sar</taxon>
        <taxon>Stramenopiles</taxon>
        <taxon>Bigyra</taxon>
        <taxon>Opalozoa</taxon>
        <taxon>Bicosoecida</taxon>
    </lineage>
</organism>
<dbReference type="SUPFAM" id="SSF48371">
    <property type="entry name" value="ARM repeat"/>
    <property type="match status" value="1"/>
</dbReference>
<feature type="repeat" description="ARM" evidence="1">
    <location>
        <begin position="202"/>
        <end position="245"/>
    </location>
</feature>
<name>A0A7S1C758_9STRA</name>
<dbReference type="InterPro" id="IPR000225">
    <property type="entry name" value="Armadillo"/>
</dbReference>
<accession>A0A7S1C758</accession>
<reference evidence="2" key="1">
    <citation type="submission" date="2021-01" db="EMBL/GenBank/DDBJ databases">
        <authorList>
            <person name="Corre E."/>
            <person name="Pelletier E."/>
            <person name="Niang G."/>
            <person name="Scheremetjew M."/>
            <person name="Finn R."/>
            <person name="Kale V."/>
            <person name="Holt S."/>
            <person name="Cochrane G."/>
            <person name="Meng A."/>
            <person name="Brown T."/>
            <person name="Cohen L."/>
        </authorList>
    </citation>
    <scope>NUCLEOTIDE SEQUENCE</scope>
    <source>
        <strain evidence="2">Ms1</strain>
    </source>
</reference>
<dbReference type="PROSITE" id="PS50176">
    <property type="entry name" value="ARM_REPEAT"/>
    <property type="match status" value="1"/>
</dbReference>
<protein>
    <recommendedName>
        <fullName evidence="3">Protein unc-45 homolog B</fullName>
    </recommendedName>
</protein>
<proteinExistence type="predicted"/>
<dbReference type="PANTHER" id="PTHR46241">
    <property type="entry name" value="ARMADILLO REPEAT-CONTAINING PROTEIN 4 ARMC4"/>
    <property type="match status" value="1"/>
</dbReference>
<gene>
    <name evidence="2" type="ORF">BSP0115_LOCUS3372</name>
</gene>